<protein>
    <submittedName>
        <fullName evidence="2">Uncharacterized protein</fullName>
    </submittedName>
</protein>
<evidence type="ECO:0000313" key="3">
    <source>
        <dbReference type="Proteomes" id="UP000314294"/>
    </source>
</evidence>
<accession>A0A4Z2IZU3</accession>
<dbReference type="Proteomes" id="UP000314294">
    <property type="component" value="Unassembled WGS sequence"/>
</dbReference>
<reference evidence="2 3" key="1">
    <citation type="submission" date="2019-03" db="EMBL/GenBank/DDBJ databases">
        <title>First draft genome of Liparis tanakae, snailfish: a comprehensive survey of snailfish specific genes.</title>
        <authorList>
            <person name="Kim W."/>
            <person name="Song I."/>
            <person name="Jeong J.-H."/>
            <person name="Kim D."/>
            <person name="Kim S."/>
            <person name="Ryu S."/>
            <person name="Song J.Y."/>
            <person name="Lee S.K."/>
        </authorList>
    </citation>
    <scope>NUCLEOTIDE SEQUENCE [LARGE SCALE GENOMIC DNA]</scope>
    <source>
        <tissue evidence="2">Muscle</tissue>
    </source>
</reference>
<dbReference type="AlphaFoldDB" id="A0A4Z2IZU3"/>
<organism evidence="2 3">
    <name type="scientific">Liparis tanakae</name>
    <name type="common">Tanaka's snailfish</name>
    <dbReference type="NCBI Taxonomy" id="230148"/>
    <lineage>
        <taxon>Eukaryota</taxon>
        <taxon>Metazoa</taxon>
        <taxon>Chordata</taxon>
        <taxon>Craniata</taxon>
        <taxon>Vertebrata</taxon>
        <taxon>Euteleostomi</taxon>
        <taxon>Actinopterygii</taxon>
        <taxon>Neopterygii</taxon>
        <taxon>Teleostei</taxon>
        <taxon>Neoteleostei</taxon>
        <taxon>Acanthomorphata</taxon>
        <taxon>Eupercaria</taxon>
        <taxon>Perciformes</taxon>
        <taxon>Cottioidei</taxon>
        <taxon>Cottales</taxon>
        <taxon>Liparidae</taxon>
        <taxon>Liparis</taxon>
    </lineage>
</organism>
<sequence>MQELSCTLVILATVAVFNLVETSQTRVIVGLSLGVAATEGFSSDRNGTGDRGDHHCREVGLRV</sequence>
<name>A0A4Z2IZU3_9TELE</name>
<dbReference type="EMBL" id="SRLO01000033">
    <property type="protein sequence ID" value="TNN83426.1"/>
    <property type="molecule type" value="Genomic_DNA"/>
</dbReference>
<feature type="chain" id="PRO_5021507717" evidence="1">
    <location>
        <begin position="23"/>
        <end position="63"/>
    </location>
</feature>
<feature type="signal peptide" evidence="1">
    <location>
        <begin position="1"/>
        <end position="22"/>
    </location>
</feature>
<gene>
    <name evidence="2" type="ORF">EYF80_006407</name>
</gene>
<evidence type="ECO:0000256" key="1">
    <source>
        <dbReference type="SAM" id="SignalP"/>
    </source>
</evidence>
<keyword evidence="1" id="KW-0732">Signal</keyword>
<proteinExistence type="predicted"/>
<evidence type="ECO:0000313" key="2">
    <source>
        <dbReference type="EMBL" id="TNN83426.1"/>
    </source>
</evidence>
<comment type="caution">
    <text evidence="2">The sequence shown here is derived from an EMBL/GenBank/DDBJ whole genome shotgun (WGS) entry which is preliminary data.</text>
</comment>
<keyword evidence="3" id="KW-1185">Reference proteome</keyword>
<dbReference type="OrthoDB" id="5951542at2759"/>